<dbReference type="GO" id="GO:0005295">
    <property type="term" value="F:neutral L-amino acid:sodium symporter activity"/>
    <property type="evidence" value="ECO:0007669"/>
    <property type="project" value="TreeGrafter"/>
</dbReference>
<evidence type="ECO:0000256" key="7">
    <source>
        <dbReference type="ARBA" id="ARBA00022970"/>
    </source>
</evidence>
<dbReference type="GO" id="GO:0032329">
    <property type="term" value="P:serine transport"/>
    <property type="evidence" value="ECO:0007669"/>
    <property type="project" value="InterPro"/>
</dbReference>
<dbReference type="HAMAP" id="MF_01582">
    <property type="entry name" value="Ser_Thr_transp_SstT"/>
    <property type="match status" value="1"/>
</dbReference>
<evidence type="ECO:0000256" key="4">
    <source>
        <dbReference type="ARBA" id="ARBA00022519"/>
    </source>
</evidence>
<comment type="caution">
    <text evidence="11">The sequence shown here is derived from an EMBL/GenBank/DDBJ whole genome shotgun (WGS) entry which is preliminary data.</text>
</comment>
<feature type="transmembrane region" description="Helical" evidence="10">
    <location>
        <begin position="12"/>
        <end position="35"/>
    </location>
</feature>
<comment type="similarity">
    <text evidence="10">Belongs to the dicarboxylate/amino acid:cation symporter (DAACS) (TC 2.A.23) family.</text>
</comment>
<keyword evidence="4" id="KW-0997">Cell inner membrane</keyword>
<keyword evidence="8 10" id="KW-1133">Transmembrane helix</keyword>
<name>A0A7X2RXF3_9PSED</name>
<dbReference type="GO" id="GO:0015826">
    <property type="term" value="P:threonine transport"/>
    <property type="evidence" value="ECO:0007669"/>
    <property type="project" value="InterPro"/>
</dbReference>
<feature type="transmembrane region" description="Helical" evidence="10">
    <location>
        <begin position="47"/>
        <end position="70"/>
    </location>
</feature>
<dbReference type="GO" id="GO:0005886">
    <property type="term" value="C:plasma membrane"/>
    <property type="evidence" value="ECO:0007669"/>
    <property type="project" value="UniProtKB-SubCell"/>
</dbReference>
<keyword evidence="6 10" id="KW-0769">Symport</keyword>
<sequence length="406" mass="41864">MTATPSLFRRLLGISLVTQIVIGLIAGILLALLLPGVAQSTGFIGKVFVSALKAVAPILVFVLVMASIANHKHGQETHIRPILFLYLLGTFSAAVVAVVASTLFPSSLVLVSHEVAVSAPGGIGEVLQSLLLSVVDNPISALMNANFIGILAWAIGMGIAIRHAAPTTRAALEDLSNGITLIVRMVIRFAPLGIFGLVASTLATSGFGALLGYAHLLMVLIGCMLFVALVVNPAIVFWKLRRNPYPLVLMCLRESGITAFFTRSSAANIPVNLALSKRLGLHEDTYSVSIPLGATINMAGAAITITVLTMAAVHTLGIAVDVPTAVLLSVVAAVCACGASGVAGGSLLLIPLACSLFGIPSEIAMQVVAVGFIIGVLQDSAETALNSSTDVLFTAAACLSKEEQLA</sequence>
<keyword evidence="7 10" id="KW-0029">Amino-acid transport</keyword>
<comment type="catalytic activity">
    <reaction evidence="10">
        <text>L-threonine(in) + Na(+)(in) = L-threonine(out) + Na(+)(out)</text>
        <dbReference type="Rhea" id="RHEA:69999"/>
        <dbReference type="ChEBI" id="CHEBI:29101"/>
        <dbReference type="ChEBI" id="CHEBI:57926"/>
    </reaction>
</comment>
<dbReference type="PANTHER" id="PTHR42865:SF8">
    <property type="entry name" value="SERINE_THREONINE TRANSPORTER SSTT"/>
    <property type="match status" value="1"/>
</dbReference>
<dbReference type="SUPFAM" id="SSF118215">
    <property type="entry name" value="Proton glutamate symport protein"/>
    <property type="match status" value="1"/>
</dbReference>
<feature type="transmembrane region" description="Helical" evidence="10">
    <location>
        <begin position="215"/>
        <end position="238"/>
    </location>
</feature>
<feature type="transmembrane region" description="Helical" evidence="10">
    <location>
        <begin position="82"/>
        <end position="104"/>
    </location>
</feature>
<dbReference type="InterPro" id="IPR001991">
    <property type="entry name" value="Na-dicarboxylate_symporter"/>
</dbReference>
<feature type="transmembrane region" description="Helical" evidence="10">
    <location>
        <begin position="181"/>
        <end position="203"/>
    </location>
</feature>
<dbReference type="Proteomes" id="UP000431485">
    <property type="component" value="Unassembled WGS sequence"/>
</dbReference>
<evidence type="ECO:0000256" key="1">
    <source>
        <dbReference type="ARBA" id="ARBA00004141"/>
    </source>
</evidence>
<dbReference type="InterPro" id="IPR023025">
    <property type="entry name" value="Ser_Thr_transp_SstT"/>
</dbReference>
<keyword evidence="12" id="KW-1185">Reference proteome</keyword>
<feature type="transmembrane region" description="Helical" evidence="10">
    <location>
        <begin position="325"/>
        <end position="350"/>
    </location>
</feature>
<keyword evidence="3 10" id="KW-1003">Cell membrane</keyword>
<evidence type="ECO:0000256" key="5">
    <source>
        <dbReference type="ARBA" id="ARBA00022692"/>
    </source>
</evidence>
<comment type="function">
    <text evidence="10">Involved in the import of serine and threonine into the cell, with the concomitant import of sodium (symport system).</text>
</comment>
<evidence type="ECO:0000313" key="11">
    <source>
        <dbReference type="EMBL" id="MTD22221.1"/>
    </source>
</evidence>
<dbReference type="PRINTS" id="PR00173">
    <property type="entry name" value="EDTRNSPORT"/>
</dbReference>
<dbReference type="NCBIfam" id="NF010151">
    <property type="entry name" value="PRK13628.1"/>
    <property type="match status" value="1"/>
</dbReference>
<evidence type="ECO:0000256" key="9">
    <source>
        <dbReference type="ARBA" id="ARBA00023136"/>
    </source>
</evidence>
<feature type="transmembrane region" description="Helical" evidence="10">
    <location>
        <begin position="356"/>
        <end position="377"/>
    </location>
</feature>
<feature type="transmembrane region" description="Helical" evidence="10">
    <location>
        <begin position="286"/>
        <end position="313"/>
    </location>
</feature>
<evidence type="ECO:0000256" key="6">
    <source>
        <dbReference type="ARBA" id="ARBA00022847"/>
    </source>
</evidence>
<evidence type="ECO:0000256" key="10">
    <source>
        <dbReference type="HAMAP-Rule" id="MF_01582"/>
    </source>
</evidence>
<reference evidence="11 12" key="1">
    <citation type="submission" date="2019-11" db="EMBL/GenBank/DDBJ databases">
        <title>Pseudmonas karstica sp. nov. and Pseudomonas spelaei sp. nov. from caves.</title>
        <authorList>
            <person name="Zeman M."/>
        </authorList>
    </citation>
    <scope>NUCLEOTIDE SEQUENCE [LARGE SCALE GENOMIC DNA]</scope>
    <source>
        <strain evidence="11 12">CCM 7891</strain>
    </source>
</reference>
<evidence type="ECO:0000256" key="3">
    <source>
        <dbReference type="ARBA" id="ARBA00022475"/>
    </source>
</evidence>
<evidence type="ECO:0000256" key="8">
    <source>
        <dbReference type="ARBA" id="ARBA00022989"/>
    </source>
</evidence>
<protein>
    <recommendedName>
        <fullName evidence="10">Serine/threonine transporter SstT</fullName>
    </recommendedName>
    <alternativeName>
        <fullName evidence="10">Na(+)/serine-threonine symporter</fullName>
    </alternativeName>
</protein>
<proteinExistence type="inferred from homology"/>
<keyword evidence="5 10" id="KW-0812">Transmembrane</keyword>
<dbReference type="InterPro" id="IPR036458">
    <property type="entry name" value="Na:dicarbo_symporter_sf"/>
</dbReference>
<dbReference type="AlphaFoldDB" id="A0A7X2RXF3"/>
<dbReference type="Gene3D" id="1.10.3860.10">
    <property type="entry name" value="Sodium:dicarboxylate symporter"/>
    <property type="match status" value="1"/>
</dbReference>
<feature type="transmembrane region" description="Helical" evidence="10">
    <location>
        <begin position="139"/>
        <end position="161"/>
    </location>
</feature>
<evidence type="ECO:0000313" key="12">
    <source>
        <dbReference type="Proteomes" id="UP000431485"/>
    </source>
</evidence>
<comment type="catalytic activity">
    <reaction evidence="10">
        <text>L-serine(in) + Na(+)(in) = L-serine(out) + Na(+)(out)</text>
        <dbReference type="Rhea" id="RHEA:29575"/>
        <dbReference type="ChEBI" id="CHEBI:29101"/>
        <dbReference type="ChEBI" id="CHEBI:33384"/>
    </reaction>
</comment>
<dbReference type="OrthoDB" id="9768885at2"/>
<gene>
    <name evidence="10 11" type="primary">sstT</name>
    <name evidence="11" type="ORF">GIR22_24125</name>
</gene>
<comment type="subcellular location">
    <subcellularLocation>
        <location evidence="10">Cell membrane</location>
        <topology evidence="10">Multi-pass membrane protein</topology>
    </subcellularLocation>
    <subcellularLocation>
        <location evidence="1">Membrane</location>
        <topology evidence="1">Multi-pass membrane protein</topology>
    </subcellularLocation>
</comment>
<organism evidence="11 12">
    <name type="scientific">Pseudomonas karstica</name>
    <dbReference type="NCBI Taxonomy" id="1055468"/>
    <lineage>
        <taxon>Bacteria</taxon>
        <taxon>Pseudomonadati</taxon>
        <taxon>Pseudomonadota</taxon>
        <taxon>Gammaproteobacteria</taxon>
        <taxon>Pseudomonadales</taxon>
        <taxon>Pseudomonadaceae</taxon>
        <taxon>Pseudomonas</taxon>
    </lineage>
</organism>
<dbReference type="EMBL" id="WLYI01000047">
    <property type="protein sequence ID" value="MTD22221.1"/>
    <property type="molecule type" value="Genomic_DNA"/>
</dbReference>
<dbReference type="RefSeq" id="WP_154745784.1">
    <property type="nucleotide sequence ID" value="NZ_JBHSTG010000040.1"/>
</dbReference>
<keyword evidence="2 10" id="KW-0813">Transport</keyword>
<evidence type="ECO:0000256" key="2">
    <source>
        <dbReference type="ARBA" id="ARBA00022448"/>
    </source>
</evidence>
<dbReference type="PANTHER" id="PTHR42865">
    <property type="entry name" value="PROTON/GLUTAMATE-ASPARTATE SYMPORTER"/>
    <property type="match status" value="1"/>
</dbReference>
<keyword evidence="9 10" id="KW-0472">Membrane</keyword>
<dbReference type="Pfam" id="PF00375">
    <property type="entry name" value="SDF"/>
    <property type="match status" value="1"/>
</dbReference>
<dbReference type="FunFam" id="1.10.3860.10:FF:000003">
    <property type="entry name" value="Serine/threonine transporter sstT"/>
    <property type="match status" value="1"/>
</dbReference>
<accession>A0A7X2RXF3</accession>